<dbReference type="GO" id="GO:0005506">
    <property type="term" value="F:iron ion binding"/>
    <property type="evidence" value="ECO:0007669"/>
    <property type="project" value="InterPro"/>
</dbReference>
<keyword evidence="10" id="KW-1185">Reference proteome</keyword>
<reference evidence="9" key="1">
    <citation type="submission" date="2022-07" db="EMBL/GenBank/DDBJ databases">
        <authorList>
            <person name="Otstavnykh N."/>
            <person name="Isaeva M."/>
            <person name="Bystritskaya E."/>
        </authorList>
    </citation>
    <scope>NUCLEOTIDE SEQUENCE</scope>
    <source>
        <strain evidence="9">10Alg 79</strain>
    </source>
</reference>
<evidence type="ECO:0000313" key="10">
    <source>
        <dbReference type="Proteomes" id="UP001227162"/>
    </source>
</evidence>
<dbReference type="RefSeq" id="WP_317624449.1">
    <property type="nucleotide sequence ID" value="NZ_JANFFA010000001.1"/>
</dbReference>
<dbReference type="Gene3D" id="1.20.120.10">
    <property type="entry name" value="Cytochrome c/b562"/>
    <property type="match status" value="1"/>
</dbReference>
<evidence type="ECO:0000256" key="8">
    <source>
        <dbReference type="SAM" id="SignalP"/>
    </source>
</evidence>
<dbReference type="EMBL" id="JANFFA010000001">
    <property type="protein sequence ID" value="MDQ2092834.1"/>
    <property type="molecule type" value="Genomic_DNA"/>
</dbReference>
<dbReference type="Proteomes" id="UP001227162">
    <property type="component" value="Unassembled WGS sequence"/>
</dbReference>
<evidence type="ECO:0000256" key="1">
    <source>
        <dbReference type="ARBA" id="ARBA00022448"/>
    </source>
</evidence>
<keyword evidence="3 6" id="KW-0479">Metal-binding</keyword>
<keyword evidence="5 6" id="KW-0408">Iron</keyword>
<reference evidence="9" key="2">
    <citation type="submission" date="2023-04" db="EMBL/GenBank/DDBJ databases">
        <title>'Rhodoalgimonas zhirmunskyi' gen. nov., isolated from a red alga.</title>
        <authorList>
            <person name="Nedashkovskaya O.I."/>
            <person name="Otstavnykh N.Y."/>
            <person name="Bystritskaya E.P."/>
            <person name="Balabanova L.A."/>
            <person name="Isaeva M.P."/>
        </authorList>
    </citation>
    <scope>NUCLEOTIDE SEQUENCE</scope>
    <source>
        <strain evidence="9">10Alg 79</strain>
    </source>
</reference>
<evidence type="ECO:0000256" key="3">
    <source>
        <dbReference type="ARBA" id="ARBA00022723"/>
    </source>
</evidence>
<dbReference type="InterPro" id="IPR012127">
    <property type="entry name" value="Cyt_c_prime"/>
</dbReference>
<evidence type="ECO:0000256" key="6">
    <source>
        <dbReference type="PIRSR" id="PIRSR000027-1"/>
    </source>
</evidence>
<dbReference type="GO" id="GO:0042597">
    <property type="term" value="C:periplasmic space"/>
    <property type="evidence" value="ECO:0007669"/>
    <property type="project" value="InterPro"/>
</dbReference>
<feature type="binding site" description="covalent" evidence="7">
    <location>
        <position position="147"/>
    </location>
    <ligand>
        <name>heme c</name>
        <dbReference type="ChEBI" id="CHEBI:61717"/>
    </ligand>
</feature>
<dbReference type="GO" id="GO:0022900">
    <property type="term" value="P:electron transport chain"/>
    <property type="evidence" value="ECO:0007669"/>
    <property type="project" value="InterPro"/>
</dbReference>
<dbReference type="InterPro" id="IPR010980">
    <property type="entry name" value="Cyt_c/b562"/>
</dbReference>
<organism evidence="9 10">
    <name type="scientific">Rhodalgimonas zhirmunskyi</name>
    <dbReference type="NCBI Taxonomy" id="2964767"/>
    <lineage>
        <taxon>Bacteria</taxon>
        <taxon>Pseudomonadati</taxon>
        <taxon>Pseudomonadota</taxon>
        <taxon>Alphaproteobacteria</taxon>
        <taxon>Rhodobacterales</taxon>
        <taxon>Roseobacteraceae</taxon>
        <taxon>Rhodalgimonas</taxon>
    </lineage>
</organism>
<dbReference type="InterPro" id="IPR015984">
    <property type="entry name" value="Cyt_c_prime_subgr"/>
</dbReference>
<accession>A0AAJ1U4I0</accession>
<dbReference type="SUPFAM" id="SSF47175">
    <property type="entry name" value="Cytochromes"/>
    <property type="match status" value="1"/>
</dbReference>
<name>A0AAJ1U4I0_9RHOB</name>
<dbReference type="AlphaFoldDB" id="A0AAJ1U4I0"/>
<keyword evidence="4" id="KW-0249">Electron transport</keyword>
<feature type="binding site" description="axial binding residue" evidence="6">
    <location>
        <position position="151"/>
    </location>
    <ligand>
        <name>heme c</name>
        <dbReference type="ChEBI" id="CHEBI:61717"/>
    </ligand>
    <ligandPart>
        <name>Fe</name>
        <dbReference type="ChEBI" id="CHEBI:18248"/>
    </ligandPart>
</feature>
<dbReference type="PRINTS" id="PR00608">
    <property type="entry name" value="CYTCHROMECII"/>
</dbReference>
<keyword evidence="1" id="KW-0813">Transport</keyword>
<dbReference type="PROSITE" id="PS51009">
    <property type="entry name" value="CYTCII"/>
    <property type="match status" value="1"/>
</dbReference>
<evidence type="ECO:0000256" key="4">
    <source>
        <dbReference type="ARBA" id="ARBA00022982"/>
    </source>
</evidence>
<evidence type="ECO:0000313" key="9">
    <source>
        <dbReference type="EMBL" id="MDQ2092834.1"/>
    </source>
</evidence>
<dbReference type="GO" id="GO:0020037">
    <property type="term" value="F:heme binding"/>
    <property type="evidence" value="ECO:0007669"/>
    <property type="project" value="InterPro"/>
</dbReference>
<dbReference type="InterPro" id="IPR002321">
    <property type="entry name" value="Cyt_c_II"/>
</dbReference>
<feature type="signal peptide" evidence="8">
    <location>
        <begin position="1"/>
        <end position="23"/>
    </location>
</feature>
<feature type="binding site" description="covalent" evidence="7">
    <location>
        <position position="150"/>
    </location>
    <ligand>
        <name>heme c</name>
        <dbReference type="ChEBI" id="CHEBI:61717"/>
    </ligand>
</feature>
<protein>
    <submittedName>
        <fullName evidence="9">Cytochrome c</fullName>
    </submittedName>
</protein>
<sequence>MKKAFTAIAGLALATAVAGTAIGQSGDEAAMKAVKARQDTMMLFAFNLGTLGGMAKGAIPYDADTASAAAKNLSLLSQLNMTAYWVEGTSTEQLGDKTEALPAIWSDMAGFEDKHMALTKAAADMEAAAGQGLDQLKGAVGAVGGSCGGCHKQFRVDN</sequence>
<comment type="PTM">
    <text evidence="7">Binds 1 heme group per subunit.</text>
</comment>
<gene>
    <name evidence="9" type="ORF">NOI20_01780</name>
</gene>
<feature type="chain" id="PRO_5042582735" evidence="8">
    <location>
        <begin position="24"/>
        <end position="158"/>
    </location>
</feature>
<evidence type="ECO:0000256" key="5">
    <source>
        <dbReference type="ARBA" id="ARBA00023004"/>
    </source>
</evidence>
<dbReference type="GO" id="GO:0009055">
    <property type="term" value="F:electron transfer activity"/>
    <property type="evidence" value="ECO:0007669"/>
    <property type="project" value="InterPro"/>
</dbReference>
<keyword evidence="8" id="KW-0732">Signal</keyword>
<evidence type="ECO:0000256" key="7">
    <source>
        <dbReference type="PIRSR" id="PIRSR000027-2"/>
    </source>
</evidence>
<comment type="caution">
    <text evidence="9">The sequence shown here is derived from an EMBL/GenBank/DDBJ whole genome shotgun (WGS) entry which is preliminary data.</text>
</comment>
<evidence type="ECO:0000256" key="2">
    <source>
        <dbReference type="ARBA" id="ARBA00022617"/>
    </source>
</evidence>
<dbReference type="PIRSF" id="PIRSF000027">
    <property type="entry name" value="Cytc_c_prime"/>
    <property type="match status" value="1"/>
</dbReference>
<dbReference type="Pfam" id="PF01322">
    <property type="entry name" value="Cytochrom_C_2"/>
    <property type="match status" value="1"/>
</dbReference>
<keyword evidence="2 7" id="KW-0349">Heme</keyword>
<proteinExistence type="predicted"/>